<evidence type="ECO:0000259" key="6">
    <source>
        <dbReference type="Pfam" id="PF04542"/>
    </source>
</evidence>
<dbReference type="InterPro" id="IPR014284">
    <property type="entry name" value="RNA_pol_sigma-70_dom"/>
</dbReference>
<dbReference type="InterPro" id="IPR039425">
    <property type="entry name" value="RNA_pol_sigma-70-like"/>
</dbReference>
<evidence type="ECO:0000313" key="9">
    <source>
        <dbReference type="Proteomes" id="UP000295560"/>
    </source>
</evidence>
<dbReference type="RefSeq" id="WP_132426781.1">
    <property type="nucleotide sequence ID" value="NZ_SMFZ01000001.1"/>
</dbReference>
<dbReference type="InterPro" id="IPR013325">
    <property type="entry name" value="RNA_pol_sigma_r2"/>
</dbReference>
<evidence type="ECO:0000256" key="5">
    <source>
        <dbReference type="ARBA" id="ARBA00023163"/>
    </source>
</evidence>
<keyword evidence="2" id="KW-0805">Transcription regulation</keyword>
<dbReference type="GO" id="GO:0006352">
    <property type="term" value="P:DNA-templated transcription initiation"/>
    <property type="evidence" value="ECO:0007669"/>
    <property type="project" value="InterPro"/>
</dbReference>
<dbReference type="SUPFAM" id="SSF88946">
    <property type="entry name" value="Sigma2 domain of RNA polymerase sigma factors"/>
    <property type="match status" value="1"/>
</dbReference>
<dbReference type="InterPro" id="IPR013249">
    <property type="entry name" value="RNA_pol_sigma70_r4_t2"/>
</dbReference>
<dbReference type="OrthoDB" id="9780326at2"/>
<accession>A0A4R1IB78</accession>
<protein>
    <submittedName>
        <fullName evidence="8">RNA polymerase sigma-70 factor (ECF subfamily)</fullName>
    </submittedName>
</protein>
<comment type="similarity">
    <text evidence="1">Belongs to the sigma-70 factor family. ECF subfamily.</text>
</comment>
<dbReference type="Pfam" id="PF04542">
    <property type="entry name" value="Sigma70_r2"/>
    <property type="match status" value="1"/>
</dbReference>
<dbReference type="Pfam" id="PF08281">
    <property type="entry name" value="Sigma70_r4_2"/>
    <property type="match status" value="1"/>
</dbReference>
<dbReference type="InterPro" id="IPR007627">
    <property type="entry name" value="RNA_pol_sigma70_r2"/>
</dbReference>
<dbReference type="GO" id="GO:0016987">
    <property type="term" value="F:sigma factor activity"/>
    <property type="evidence" value="ECO:0007669"/>
    <property type="project" value="UniProtKB-KW"/>
</dbReference>
<dbReference type="NCBIfam" id="TIGR02937">
    <property type="entry name" value="sigma70-ECF"/>
    <property type="match status" value="1"/>
</dbReference>
<sequence length="172" mass="18599">MTTSTGPGAARRGTGPSELDELFRTHRDRLWSVAVRTLGNRADAEDAVQETFVAALRSGSGGFRGEADPGTWLYRILMNKCIDRMRAHPEPDVGQDTSPDPVGGVATRLVVDEALGLLPPEQRAAVVLVDVHGWPVAEAARILDVAEGTVKSRCARGRSRLLELLGHLREEP</sequence>
<organism evidence="8 9">
    <name type="scientific">Pseudonocardia endophytica</name>
    <dbReference type="NCBI Taxonomy" id="401976"/>
    <lineage>
        <taxon>Bacteria</taxon>
        <taxon>Bacillati</taxon>
        <taxon>Actinomycetota</taxon>
        <taxon>Actinomycetes</taxon>
        <taxon>Pseudonocardiales</taxon>
        <taxon>Pseudonocardiaceae</taxon>
        <taxon>Pseudonocardia</taxon>
    </lineage>
</organism>
<evidence type="ECO:0000256" key="2">
    <source>
        <dbReference type="ARBA" id="ARBA00023015"/>
    </source>
</evidence>
<evidence type="ECO:0000259" key="7">
    <source>
        <dbReference type="Pfam" id="PF08281"/>
    </source>
</evidence>
<dbReference type="CDD" id="cd06171">
    <property type="entry name" value="Sigma70_r4"/>
    <property type="match status" value="1"/>
</dbReference>
<dbReference type="GO" id="GO:0003677">
    <property type="term" value="F:DNA binding"/>
    <property type="evidence" value="ECO:0007669"/>
    <property type="project" value="UniProtKB-KW"/>
</dbReference>
<dbReference type="InterPro" id="IPR036388">
    <property type="entry name" value="WH-like_DNA-bd_sf"/>
</dbReference>
<dbReference type="AlphaFoldDB" id="A0A4R1IB78"/>
<keyword evidence="9" id="KW-1185">Reference proteome</keyword>
<dbReference type="Gene3D" id="1.10.10.10">
    <property type="entry name" value="Winged helix-like DNA-binding domain superfamily/Winged helix DNA-binding domain"/>
    <property type="match status" value="1"/>
</dbReference>
<proteinExistence type="inferred from homology"/>
<evidence type="ECO:0000256" key="3">
    <source>
        <dbReference type="ARBA" id="ARBA00023082"/>
    </source>
</evidence>
<keyword evidence="3" id="KW-0731">Sigma factor</keyword>
<gene>
    <name evidence="8" type="ORF">EV378_3550</name>
</gene>
<comment type="caution">
    <text evidence="8">The sequence shown here is derived from an EMBL/GenBank/DDBJ whole genome shotgun (WGS) entry which is preliminary data.</text>
</comment>
<feature type="domain" description="RNA polymerase sigma factor 70 region 4 type 2" evidence="7">
    <location>
        <begin position="110"/>
        <end position="161"/>
    </location>
</feature>
<dbReference type="Proteomes" id="UP000295560">
    <property type="component" value="Unassembled WGS sequence"/>
</dbReference>
<evidence type="ECO:0000256" key="4">
    <source>
        <dbReference type="ARBA" id="ARBA00023125"/>
    </source>
</evidence>
<dbReference type="PANTHER" id="PTHR43133:SF50">
    <property type="entry name" value="ECF RNA POLYMERASE SIGMA FACTOR SIGM"/>
    <property type="match status" value="1"/>
</dbReference>
<name>A0A4R1IB78_PSEEN</name>
<feature type="domain" description="RNA polymerase sigma-70 region 2" evidence="6">
    <location>
        <begin position="22"/>
        <end position="87"/>
    </location>
</feature>
<dbReference type="EMBL" id="SMFZ01000001">
    <property type="protein sequence ID" value="TCK27672.1"/>
    <property type="molecule type" value="Genomic_DNA"/>
</dbReference>
<reference evidence="8 9" key="1">
    <citation type="submission" date="2019-03" db="EMBL/GenBank/DDBJ databases">
        <title>Sequencing the genomes of 1000 actinobacteria strains.</title>
        <authorList>
            <person name="Klenk H.-P."/>
        </authorList>
    </citation>
    <scope>NUCLEOTIDE SEQUENCE [LARGE SCALE GENOMIC DNA]</scope>
    <source>
        <strain evidence="8 9">DSM 44969</strain>
    </source>
</reference>
<dbReference type="SUPFAM" id="SSF88659">
    <property type="entry name" value="Sigma3 and sigma4 domains of RNA polymerase sigma factors"/>
    <property type="match status" value="1"/>
</dbReference>
<dbReference type="PANTHER" id="PTHR43133">
    <property type="entry name" value="RNA POLYMERASE ECF-TYPE SIGMA FACTO"/>
    <property type="match status" value="1"/>
</dbReference>
<dbReference type="InterPro" id="IPR013324">
    <property type="entry name" value="RNA_pol_sigma_r3/r4-like"/>
</dbReference>
<evidence type="ECO:0000256" key="1">
    <source>
        <dbReference type="ARBA" id="ARBA00010641"/>
    </source>
</evidence>
<keyword evidence="5" id="KW-0804">Transcription</keyword>
<dbReference type="Gene3D" id="1.10.1740.10">
    <property type="match status" value="1"/>
</dbReference>
<keyword evidence="4" id="KW-0238">DNA-binding</keyword>
<evidence type="ECO:0000313" key="8">
    <source>
        <dbReference type="EMBL" id="TCK27672.1"/>
    </source>
</evidence>